<dbReference type="PROSITE" id="PS50835">
    <property type="entry name" value="IG_LIKE"/>
    <property type="match status" value="1"/>
</dbReference>
<keyword evidence="1" id="KW-0472">Membrane</keyword>
<accession>A0A7L2A5B8</accession>
<organism evidence="3 4">
    <name type="scientific">Leiothrix lutea</name>
    <name type="common">Red-billed leiothrix</name>
    <name type="synonym">Sylvia lutea</name>
    <dbReference type="NCBI Taxonomy" id="36275"/>
    <lineage>
        <taxon>Eukaryota</taxon>
        <taxon>Metazoa</taxon>
        <taxon>Chordata</taxon>
        <taxon>Craniata</taxon>
        <taxon>Vertebrata</taxon>
        <taxon>Euteleostomi</taxon>
        <taxon>Archelosauria</taxon>
        <taxon>Archosauria</taxon>
        <taxon>Dinosauria</taxon>
        <taxon>Saurischia</taxon>
        <taxon>Theropoda</taxon>
        <taxon>Coelurosauria</taxon>
        <taxon>Aves</taxon>
        <taxon>Neognathae</taxon>
        <taxon>Neoaves</taxon>
        <taxon>Telluraves</taxon>
        <taxon>Australaves</taxon>
        <taxon>Passeriformes</taxon>
        <taxon>Sylvioidea</taxon>
        <taxon>Leiothrichidae</taxon>
        <taxon>Leiothrix</taxon>
    </lineage>
</organism>
<dbReference type="Proteomes" id="UP000524007">
    <property type="component" value="Unassembled WGS sequence"/>
</dbReference>
<dbReference type="InterPro" id="IPR003598">
    <property type="entry name" value="Ig_sub2"/>
</dbReference>
<feature type="non-terminal residue" evidence="3">
    <location>
        <position position="245"/>
    </location>
</feature>
<evidence type="ECO:0000259" key="2">
    <source>
        <dbReference type="PROSITE" id="PS50835"/>
    </source>
</evidence>
<sequence>PVANATITSSPLSHQVRAGDNVTLRCSVQVGSAPVTFTWLHNGQKVAQGPVLELGDINVGHSGTYQCMATNQLGQDGHRVFRALSPELALEVTSGSPWVTGELTLCHTEGTGLMGFCVTPLCPSLSPAVAAGVSGSLLFLVLLLGIIVGWQRWHRQGGAPPDPPAPPEEGEVLYTHIMGTERAGGEYRVGTQGHVTHGCHPPPRSPQPVSLAGPPCATPPQVIYAELAGPHRRQQDSCDIYGNVL</sequence>
<feature type="non-terminal residue" evidence="3">
    <location>
        <position position="1"/>
    </location>
</feature>
<keyword evidence="1" id="KW-0812">Transmembrane</keyword>
<dbReference type="EMBL" id="VXBY01003676">
    <property type="protein sequence ID" value="NXP40820.1"/>
    <property type="molecule type" value="Genomic_DNA"/>
</dbReference>
<dbReference type="InterPro" id="IPR036179">
    <property type="entry name" value="Ig-like_dom_sf"/>
</dbReference>
<dbReference type="Gene3D" id="2.60.40.10">
    <property type="entry name" value="Immunoglobulins"/>
    <property type="match status" value="1"/>
</dbReference>
<dbReference type="PANTHER" id="PTHR45889">
    <property type="entry name" value="IG-LIKE DOMAIN-CONTAINING PROTEIN"/>
    <property type="match status" value="1"/>
</dbReference>
<evidence type="ECO:0000313" key="3">
    <source>
        <dbReference type="EMBL" id="NXP40820.1"/>
    </source>
</evidence>
<protein>
    <submittedName>
        <fullName evidence="3">CD22 protein</fullName>
    </submittedName>
</protein>
<dbReference type="SUPFAM" id="SSF48726">
    <property type="entry name" value="Immunoglobulin"/>
    <property type="match status" value="1"/>
</dbReference>
<gene>
    <name evidence="3" type="primary">Cd22</name>
    <name evidence="3" type="ORF">LEILUT_R14542</name>
</gene>
<dbReference type="SMART" id="SM00409">
    <property type="entry name" value="IG"/>
    <property type="match status" value="1"/>
</dbReference>
<feature type="transmembrane region" description="Helical" evidence="1">
    <location>
        <begin position="128"/>
        <end position="150"/>
    </location>
</feature>
<evidence type="ECO:0000313" key="4">
    <source>
        <dbReference type="Proteomes" id="UP000524007"/>
    </source>
</evidence>
<dbReference type="PANTHER" id="PTHR45889:SF8">
    <property type="entry name" value="IG-LIKE DOMAIN-CONTAINING PROTEIN"/>
    <property type="match status" value="1"/>
</dbReference>
<reference evidence="3 4" key="1">
    <citation type="submission" date="2019-09" db="EMBL/GenBank/DDBJ databases">
        <title>Bird 10,000 Genomes (B10K) Project - Family phase.</title>
        <authorList>
            <person name="Zhang G."/>
        </authorList>
    </citation>
    <scope>NUCLEOTIDE SEQUENCE [LARGE SCALE GENOMIC DNA]</scope>
    <source>
        <strain evidence="3">B10K-DU-002-43</strain>
        <tissue evidence="3">Muscle</tissue>
    </source>
</reference>
<keyword evidence="4" id="KW-1185">Reference proteome</keyword>
<dbReference type="SMART" id="SM00408">
    <property type="entry name" value="IGc2"/>
    <property type="match status" value="1"/>
</dbReference>
<dbReference type="InterPro" id="IPR003599">
    <property type="entry name" value="Ig_sub"/>
</dbReference>
<comment type="caution">
    <text evidence="3">The sequence shown here is derived from an EMBL/GenBank/DDBJ whole genome shotgun (WGS) entry which is preliminary data.</text>
</comment>
<evidence type="ECO:0000256" key="1">
    <source>
        <dbReference type="SAM" id="Phobius"/>
    </source>
</evidence>
<keyword evidence="1" id="KW-1133">Transmembrane helix</keyword>
<dbReference type="Pfam" id="PF13927">
    <property type="entry name" value="Ig_3"/>
    <property type="match status" value="1"/>
</dbReference>
<feature type="domain" description="Ig-like" evidence="2">
    <location>
        <begin position="1"/>
        <end position="85"/>
    </location>
</feature>
<dbReference type="AlphaFoldDB" id="A0A7L2A5B8"/>
<proteinExistence type="predicted"/>
<dbReference type="InterPro" id="IPR013783">
    <property type="entry name" value="Ig-like_fold"/>
</dbReference>
<dbReference type="InterPro" id="IPR007110">
    <property type="entry name" value="Ig-like_dom"/>
</dbReference>
<name>A0A7L2A5B8_LEILU</name>